<keyword evidence="8 18" id="KW-0436">Ligase</keyword>
<dbReference type="GeneID" id="112604355"/>
<comment type="subunit">
    <text evidence="4">Tetramer of two alpha and two beta subunits.</text>
</comment>
<dbReference type="RefSeq" id="XP_025209126.1">
    <property type="nucleotide sequence ID" value="XM_025353341.1"/>
</dbReference>
<feature type="domain" description="B5" evidence="17">
    <location>
        <begin position="301"/>
        <end position="378"/>
    </location>
</feature>
<dbReference type="AlphaFoldDB" id="A0A2H8TYQ2"/>
<dbReference type="GO" id="GO:0009328">
    <property type="term" value="C:phenylalanine-tRNA ligase complex"/>
    <property type="evidence" value="ECO:0007669"/>
    <property type="project" value="TreeGrafter"/>
</dbReference>
<evidence type="ECO:0000313" key="18">
    <source>
        <dbReference type="EMBL" id="MBW19435.1"/>
    </source>
</evidence>
<dbReference type="GO" id="GO:0004826">
    <property type="term" value="F:phenylalanine-tRNA ligase activity"/>
    <property type="evidence" value="ECO:0007669"/>
    <property type="project" value="UniProtKB-EC"/>
</dbReference>
<evidence type="ECO:0000259" key="17">
    <source>
        <dbReference type="PROSITE" id="PS51483"/>
    </source>
</evidence>
<name>A0A2H8TYQ2_9HEMI</name>
<dbReference type="FunFam" id="3.30.56.10:FF:000005">
    <property type="entry name" value="Phenylalanine--tRNA ligase beta subunit"/>
    <property type="match status" value="1"/>
</dbReference>
<dbReference type="Gene3D" id="3.50.40.10">
    <property type="entry name" value="Phenylalanyl-trna Synthetase, Chain B, domain 3"/>
    <property type="match status" value="1"/>
</dbReference>
<evidence type="ECO:0000256" key="1">
    <source>
        <dbReference type="ARBA" id="ARBA00001946"/>
    </source>
</evidence>
<dbReference type="CTD" id="42888"/>
<evidence type="ECO:0000256" key="4">
    <source>
        <dbReference type="ARBA" id="ARBA00011209"/>
    </source>
</evidence>
<keyword evidence="12" id="KW-0460">Magnesium</keyword>
<organism evidence="18">
    <name type="scientific">Melanaphis sacchari</name>
    <dbReference type="NCBI Taxonomy" id="742174"/>
    <lineage>
        <taxon>Eukaryota</taxon>
        <taxon>Metazoa</taxon>
        <taxon>Ecdysozoa</taxon>
        <taxon>Arthropoda</taxon>
        <taxon>Hexapoda</taxon>
        <taxon>Insecta</taxon>
        <taxon>Pterygota</taxon>
        <taxon>Neoptera</taxon>
        <taxon>Paraneoptera</taxon>
        <taxon>Hemiptera</taxon>
        <taxon>Sternorrhyncha</taxon>
        <taxon>Aphidomorpha</taxon>
        <taxon>Aphidoidea</taxon>
        <taxon>Aphididae</taxon>
        <taxon>Aphidini</taxon>
        <taxon>Melanaphis</taxon>
    </lineage>
</organism>
<evidence type="ECO:0000256" key="14">
    <source>
        <dbReference type="ARBA" id="ARBA00023146"/>
    </source>
</evidence>
<dbReference type="InterPro" id="IPR041616">
    <property type="entry name" value="PheRS_beta_core"/>
</dbReference>
<evidence type="ECO:0000256" key="2">
    <source>
        <dbReference type="ARBA" id="ARBA00004496"/>
    </source>
</evidence>
<dbReference type="NCBIfam" id="TIGR00471">
    <property type="entry name" value="pheT_arch"/>
    <property type="match status" value="1"/>
</dbReference>
<evidence type="ECO:0000256" key="11">
    <source>
        <dbReference type="ARBA" id="ARBA00022840"/>
    </source>
</evidence>
<protein>
    <recommendedName>
        <fullName evidence="6">Phenylalanine--tRNA ligase beta subunit</fullName>
        <ecNumber evidence="5">6.1.1.20</ecNumber>
    </recommendedName>
    <alternativeName>
        <fullName evidence="15">Phenylalanyl-tRNA synthetase beta subunit</fullName>
    </alternativeName>
</protein>
<dbReference type="InterPro" id="IPR045864">
    <property type="entry name" value="aa-tRNA-synth_II/BPL/LPL"/>
</dbReference>
<dbReference type="SMART" id="SM00874">
    <property type="entry name" value="B5"/>
    <property type="match status" value="1"/>
</dbReference>
<evidence type="ECO:0000256" key="8">
    <source>
        <dbReference type="ARBA" id="ARBA00022598"/>
    </source>
</evidence>
<dbReference type="OrthoDB" id="1698572at2759"/>
<dbReference type="EC" id="6.1.1.20" evidence="5"/>
<dbReference type="CDD" id="cd00769">
    <property type="entry name" value="PheRS_beta_core"/>
    <property type="match status" value="1"/>
</dbReference>
<dbReference type="PANTHER" id="PTHR10947">
    <property type="entry name" value="PHENYLALANYL-TRNA SYNTHETASE BETA CHAIN AND LEUCINE-RICH REPEAT-CONTAINING PROTEIN 47"/>
    <property type="match status" value="1"/>
</dbReference>
<keyword evidence="7" id="KW-0963">Cytoplasm</keyword>
<dbReference type="FunFam" id="3.30.930.10:FF:000032">
    <property type="entry name" value="Phenylalanine--tRNA ligase beta subunit"/>
    <property type="match status" value="1"/>
</dbReference>
<reference evidence="18" key="1">
    <citation type="submission" date="2017-10" db="EMBL/GenBank/DDBJ databases">
        <title>Transcriptome Assembly of Sugarcane Aphid Adults.</title>
        <authorList>
            <person name="Scully E.D."/>
            <person name="Palmer N.A."/>
            <person name="Geib S.M."/>
            <person name="Sarath G."/>
            <person name="Sattler S.E."/>
        </authorList>
    </citation>
    <scope>NUCLEOTIDE SEQUENCE</scope>
    <source>
        <tissue evidence="18">Whole body</tissue>
    </source>
</reference>
<dbReference type="Gene3D" id="3.30.56.10">
    <property type="match status" value="2"/>
</dbReference>
<accession>A0A2H8TYQ2</accession>
<comment type="subcellular location">
    <subcellularLocation>
        <location evidence="2">Cytoplasm</location>
    </subcellularLocation>
</comment>
<dbReference type="SUPFAM" id="SSF46955">
    <property type="entry name" value="Putative DNA-binding domain"/>
    <property type="match status" value="2"/>
</dbReference>
<evidence type="ECO:0000256" key="7">
    <source>
        <dbReference type="ARBA" id="ARBA00022490"/>
    </source>
</evidence>
<dbReference type="PROSITE" id="PS51483">
    <property type="entry name" value="B5"/>
    <property type="match status" value="1"/>
</dbReference>
<dbReference type="Pfam" id="PF03484">
    <property type="entry name" value="B5"/>
    <property type="match status" value="1"/>
</dbReference>
<evidence type="ECO:0000256" key="5">
    <source>
        <dbReference type="ARBA" id="ARBA00012814"/>
    </source>
</evidence>
<dbReference type="GO" id="GO:0006432">
    <property type="term" value="P:phenylalanyl-tRNA aminoacylation"/>
    <property type="evidence" value="ECO:0007669"/>
    <property type="project" value="InterPro"/>
</dbReference>
<sequence>MPTVNIKRDLLFEALGTTYTDEEFDNLCISYGLELDEVTSEKQMVSKEQSESKSEGASDDTIYRIDIPANRYDLLCLEGLVDALLVFQNKMELPQYKVIQSKKPLKVLVKSNTKEIRPYVVAAVLRDVTFNSARYASFIDLQDKLHQNICRKRSLVAIGTHDLDTIQGPFIYDALPPEDIKFKALNQTEVHSATELMDIYSTHAQLKQYLSIIKDSSVYPVITDSNGVVLSMPPIINGHHSRITLDTKNIFIECTATDLKKANIVLDTVLCMFSKYCSNKYTAERCEVVYPDGAVKLYPELKYRKETVIRKKVNSYLGISENLDSLSSALSSMCLKSTVLKESDVVVVEVPPTRHDIIHACDLYEDVAIAYGYNNIPKTLPKTTTVGSQLPINSLSDKIRNEIAYCGFNEVLTFSLCSKDDVSTKLRKPFDAQRTVRISNPKTLEFQVARTNILSGLLKTTSANKKMPLPMKLFEVTDVVFKDVASEVGARNERHICAIYYGKTPGFEIIHGLMDRIMQMLNIKFSTEKGNTYQIKATNDETYFPGRCAQIIYQENVIGLMGVLHPEVITAYELTMPCSAFEINLEPFL</sequence>
<evidence type="ECO:0000256" key="6">
    <source>
        <dbReference type="ARBA" id="ARBA00017032"/>
    </source>
</evidence>
<dbReference type="InterPro" id="IPR040659">
    <property type="entry name" value="PhetRS_B1"/>
</dbReference>
<proteinExistence type="inferred from homology"/>
<dbReference type="RefSeq" id="XP_025209123.1">
    <property type="nucleotide sequence ID" value="XM_025353338.1"/>
</dbReference>
<dbReference type="FunFam" id="3.50.40.10:FF:000002">
    <property type="entry name" value="phenylalanine--tRNA ligase beta subunit"/>
    <property type="match status" value="1"/>
</dbReference>
<evidence type="ECO:0000256" key="13">
    <source>
        <dbReference type="ARBA" id="ARBA00022917"/>
    </source>
</evidence>
<dbReference type="Gene3D" id="3.30.930.10">
    <property type="entry name" value="Bira Bifunctional Protein, Domain 2"/>
    <property type="match status" value="1"/>
</dbReference>
<dbReference type="InterPro" id="IPR045060">
    <property type="entry name" value="Phe-tRNA-ligase_IIc_bsu"/>
</dbReference>
<keyword evidence="14" id="KW-0030">Aminoacyl-tRNA synthetase</keyword>
<keyword evidence="9" id="KW-0479">Metal-binding</keyword>
<dbReference type="Pfam" id="PF17759">
    <property type="entry name" value="tRNA_synthFbeta"/>
    <property type="match status" value="1"/>
</dbReference>
<keyword evidence="13" id="KW-0648">Protein biosynthesis</keyword>
<dbReference type="RefSeq" id="XP_025209125.1">
    <property type="nucleotide sequence ID" value="XM_025353340.1"/>
</dbReference>
<dbReference type="Pfam" id="PF18262">
    <property type="entry name" value="PhetRS_B1"/>
    <property type="match status" value="1"/>
</dbReference>
<dbReference type="EMBL" id="GFXV01007630">
    <property type="protein sequence ID" value="MBW19435.1"/>
    <property type="molecule type" value="Transcribed_RNA"/>
</dbReference>
<dbReference type="InterPro" id="IPR004531">
    <property type="entry name" value="Phe-tRNA-synth_IIc_bsu_arc_euk"/>
</dbReference>
<keyword evidence="11" id="KW-0067">ATP-binding</keyword>
<dbReference type="GO" id="GO:0003723">
    <property type="term" value="F:RNA binding"/>
    <property type="evidence" value="ECO:0007669"/>
    <property type="project" value="InterPro"/>
</dbReference>
<dbReference type="InterPro" id="IPR005146">
    <property type="entry name" value="B3/B4_tRNA-bd"/>
</dbReference>
<evidence type="ECO:0000256" key="16">
    <source>
        <dbReference type="ARBA" id="ARBA00049255"/>
    </source>
</evidence>
<dbReference type="InterPro" id="IPR020825">
    <property type="entry name" value="Phe-tRNA_synthase-like_B3/B4"/>
</dbReference>
<dbReference type="GO" id="GO:0000287">
    <property type="term" value="F:magnesium ion binding"/>
    <property type="evidence" value="ECO:0007669"/>
    <property type="project" value="InterPro"/>
</dbReference>
<dbReference type="GO" id="GO:0005524">
    <property type="term" value="F:ATP binding"/>
    <property type="evidence" value="ECO:0007669"/>
    <property type="project" value="UniProtKB-KW"/>
</dbReference>
<dbReference type="InterPro" id="IPR009061">
    <property type="entry name" value="DNA-bd_dom_put_sf"/>
</dbReference>
<evidence type="ECO:0000256" key="9">
    <source>
        <dbReference type="ARBA" id="ARBA00022723"/>
    </source>
</evidence>
<dbReference type="SUPFAM" id="SSF55681">
    <property type="entry name" value="Class II aaRS and biotin synthetases"/>
    <property type="match status" value="1"/>
</dbReference>
<evidence type="ECO:0000256" key="3">
    <source>
        <dbReference type="ARBA" id="ARBA00007438"/>
    </source>
</evidence>
<comment type="catalytic activity">
    <reaction evidence="16">
        <text>tRNA(Phe) + L-phenylalanine + ATP = L-phenylalanyl-tRNA(Phe) + AMP + diphosphate + H(+)</text>
        <dbReference type="Rhea" id="RHEA:19413"/>
        <dbReference type="Rhea" id="RHEA-COMP:9668"/>
        <dbReference type="Rhea" id="RHEA-COMP:9699"/>
        <dbReference type="ChEBI" id="CHEBI:15378"/>
        <dbReference type="ChEBI" id="CHEBI:30616"/>
        <dbReference type="ChEBI" id="CHEBI:33019"/>
        <dbReference type="ChEBI" id="CHEBI:58095"/>
        <dbReference type="ChEBI" id="CHEBI:78442"/>
        <dbReference type="ChEBI" id="CHEBI:78531"/>
        <dbReference type="ChEBI" id="CHEBI:456215"/>
        <dbReference type="EC" id="6.1.1.20"/>
    </reaction>
</comment>
<dbReference type="InterPro" id="IPR005147">
    <property type="entry name" value="tRNA_synthase_B5-dom"/>
</dbReference>
<evidence type="ECO:0000256" key="15">
    <source>
        <dbReference type="ARBA" id="ARBA00033189"/>
    </source>
</evidence>
<evidence type="ECO:0000256" key="12">
    <source>
        <dbReference type="ARBA" id="ARBA00022842"/>
    </source>
</evidence>
<dbReference type="RefSeq" id="XP_025209124.1">
    <property type="nucleotide sequence ID" value="XM_025353339.1"/>
</dbReference>
<dbReference type="SUPFAM" id="SSF56037">
    <property type="entry name" value="PheT/TilS domain"/>
    <property type="match status" value="1"/>
</dbReference>
<keyword evidence="10" id="KW-0547">Nucleotide-binding</keyword>
<comment type="similarity">
    <text evidence="3">Belongs to the phenylalanyl-tRNA synthetase beta subunit family. Type 2 subfamily.</text>
</comment>
<comment type="cofactor">
    <cofactor evidence="1">
        <name>Mg(2+)</name>
        <dbReference type="ChEBI" id="CHEBI:18420"/>
    </cofactor>
</comment>
<dbReference type="PANTHER" id="PTHR10947:SF0">
    <property type="entry name" value="PHENYLALANINE--TRNA LIGASE BETA SUBUNIT"/>
    <property type="match status" value="1"/>
</dbReference>
<dbReference type="Pfam" id="PF03483">
    <property type="entry name" value="B3_4"/>
    <property type="match status" value="1"/>
</dbReference>
<evidence type="ECO:0000256" key="10">
    <source>
        <dbReference type="ARBA" id="ARBA00022741"/>
    </source>
</evidence>
<dbReference type="SMART" id="SM00873">
    <property type="entry name" value="B3_4"/>
    <property type="match status" value="1"/>
</dbReference>